<accession>A0ABD4TD55</accession>
<dbReference type="InterPro" id="IPR004360">
    <property type="entry name" value="Glyas_Fos-R_dOase_dom"/>
</dbReference>
<dbReference type="EMBL" id="QFDM01000003">
    <property type="protein sequence ID" value="MCM2466646.1"/>
    <property type="molecule type" value="Genomic_DNA"/>
</dbReference>
<organism evidence="2 3">
    <name type="scientific">Methanoculleus oceani</name>
    <dbReference type="NCBI Taxonomy" id="2184756"/>
    <lineage>
        <taxon>Archaea</taxon>
        <taxon>Methanobacteriati</taxon>
        <taxon>Methanobacteriota</taxon>
        <taxon>Stenosarchaea group</taxon>
        <taxon>Methanomicrobia</taxon>
        <taxon>Methanomicrobiales</taxon>
        <taxon>Methanomicrobiaceae</taxon>
        <taxon>Methanoculleus</taxon>
    </lineage>
</organism>
<keyword evidence="3" id="KW-1185">Reference proteome</keyword>
<gene>
    <name evidence="2" type="ORF">DIC75_10085</name>
</gene>
<sequence>MEPIEHEIYPMMLFPTLEVRDVEASVDWYTRVLGFALVYRMQDPEGRTHLAHLRRLKHQDILLVPRRDDRAEPCPGVTITLAFAAEAVDRIPALDAFAARVADAGAVIEGPVDRPWNTRDVVVRDPDGYRLVFTTPDFARMRDFETTMRDVRKGPGK</sequence>
<protein>
    <submittedName>
        <fullName evidence="2">Glyoxalase</fullName>
    </submittedName>
</protein>
<dbReference type="AlphaFoldDB" id="A0ABD4TD55"/>
<dbReference type="Gene3D" id="3.10.180.10">
    <property type="entry name" value="2,3-Dihydroxybiphenyl 1,2-Dioxygenase, domain 1"/>
    <property type="match status" value="1"/>
</dbReference>
<name>A0ABD4TD55_9EURY</name>
<dbReference type="InterPro" id="IPR037523">
    <property type="entry name" value="VOC_core"/>
</dbReference>
<feature type="domain" description="VOC" evidence="1">
    <location>
        <begin position="11"/>
        <end position="136"/>
    </location>
</feature>
<comment type="caution">
    <text evidence="2">The sequence shown here is derived from an EMBL/GenBank/DDBJ whole genome shotgun (WGS) entry which is preliminary data.</text>
</comment>
<evidence type="ECO:0000259" key="1">
    <source>
        <dbReference type="PROSITE" id="PS51819"/>
    </source>
</evidence>
<dbReference type="RefSeq" id="WP_250987922.1">
    <property type="nucleotide sequence ID" value="NZ_QFDM01000003.1"/>
</dbReference>
<dbReference type="SUPFAM" id="SSF54593">
    <property type="entry name" value="Glyoxalase/Bleomycin resistance protein/Dihydroxybiphenyl dioxygenase"/>
    <property type="match status" value="1"/>
</dbReference>
<dbReference type="Pfam" id="PF00903">
    <property type="entry name" value="Glyoxalase"/>
    <property type="match status" value="1"/>
</dbReference>
<evidence type="ECO:0000313" key="2">
    <source>
        <dbReference type="EMBL" id="MCM2466646.1"/>
    </source>
</evidence>
<reference evidence="2 3" key="1">
    <citation type="submission" date="2018-05" db="EMBL/GenBank/DDBJ databases">
        <title>Isolation and characterization of genus Methanoculleus species and their viruses from deep sea marine sediment offshore southwestern Taiwan.</title>
        <authorList>
            <person name="Wei W.-H."/>
            <person name="Chen W.-C."/>
            <person name="Lai M.-C."/>
            <person name="Chen S.-C."/>
        </authorList>
    </citation>
    <scope>NUCLEOTIDE SEQUENCE [LARGE SCALE GENOMIC DNA]</scope>
    <source>
        <strain evidence="2 3">CWC-02</strain>
    </source>
</reference>
<dbReference type="InterPro" id="IPR029068">
    <property type="entry name" value="Glyas_Bleomycin-R_OHBP_Dase"/>
</dbReference>
<proteinExistence type="predicted"/>
<dbReference type="CDD" id="cd06587">
    <property type="entry name" value="VOC"/>
    <property type="match status" value="1"/>
</dbReference>
<evidence type="ECO:0000313" key="3">
    <source>
        <dbReference type="Proteomes" id="UP001523230"/>
    </source>
</evidence>
<dbReference type="PROSITE" id="PS51819">
    <property type="entry name" value="VOC"/>
    <property type="match status" value="1"/>
</dbReference>
<dbReference type="Proteomes" id="UP001523230">
    <property type="component" value="Unassembled WGS sequence"/>
</dbReference>